<name>A0AAD9H746_9PEZI</name>
<dbReference type="Proteomes" id="UP001232148">
    <property type="component" value="Unassembled WGS sequence"/>
</dbReference>
<dbReference type="AlphaFoldDB" id="A0AAD9H746"/>
<keyword evidence="3" id="KW-1185">Reference proteome</keyword>
<evidence type="ECO:0000313" key="2">
    <source>
        <dbReference type="EMBL" id="KAK2023701.1"/>
    </source>
</evidence>
<sequence>MTSRRDRGSALITAEERLRRVQEAKKNIRETATYTPALLALIQSRIEANTFRRCISNNTIYHSLCDSLKDKNIPERDRRPDLVDFLALEAIVPVNYDGQYNRVLQDLFVRCQTEAWAEKAVLQANHEWFQDAINKARKYVKTLIARTDPQLLEIVLGGIDTSFWRADIRDHSLYHGVIDKVAKGQTLTQRDVITAVAINGGKYPTEIFRHLVVNQNSNMLNWGGDISAQNALYDDEDFQVVHADTTIYSETMANLESFAKAMQNKHKGLEVSKKIREMKELMKDDVGVLRHTQGGRVQKVAGGSNARRAHTGDGNIRSRRNCEASSSLGLPATQEPGDYGRYFAEGQGAMGGEGDHGDASIKRQDSSSDEPLGQSS</sequence>
<protein>
    <submittedName>
        <fullName evidence="2">Uncharacterized protein</fullName>
    </submittedName>
</protein>
<proteinExistence type="predicted"/>
<comment type="caution">
    <text evidence="2">The sequence shown here is derived from an EMBL/GenBank/DDBJ whole genome shotgun (WGS) entry which is preliminary data.</text>
</comment>
<dbReference type="EMBL" id="MU842990">
    <property type="protein sequence ID" value="KAK2023701.1"/>
    <property type="molecule type" value="Genomic_DNA"/>
</dbReference>
<reference evidence="2" key="1">
    <citation type="submission" date="2021-06" db="EMBL/GenBank/DDBJ databases">
        <title>Comparative genomics, transcriptomics and evolutionary studies reveal genomic signatures of adaptation to plant cell wall in hemibiotrophic fungi.</title>
        <authorList>
            <consortium name="DOE Joint Genome Institute"/>
            <person name="Baroncelli R."/>
            <person name="Diaz J.F."/>
            <person name="Benocci T."/>
            <person name="Peng M."/>
            <person name="Battaglia E."/>
            <person name="Haridas S."/>
            <person name="Andreopoulos W."/>
            <person name="Labutti K."/>
            <person name="Pangilinan J."/>
            <person name="Floch G.L."/>
            <person name="Makela M.R."/>
            <person name="Henrissat B."/>
            <person name="Grigoriev I.V."/>
            <person name="Crouch J.A."/>
            <person name="De Vries R.P."/>
            <person name="Sukno S.A."/>
            <person name="Thon M.R."/>
        </authorList>
    </citation>
    <scope>NUCLEOTIDE SEQUENCE</scope>
    <source>
        <strain evidence="2">MAFF235873</strain>
    </source>
</reference>
<gene>
    <name evidence="2" type="ORF">LX32DRAFT_707245</name>
</gene>
<organism evidence="2 3">
    <name type="scientific">Colletotrichum zoysiae</name>
    <dbReference type="NCBI Taxonomy" id="1216348"/>
    <lineage>
        <taxon>Eukaryota</taxon>
        <taxon>Fungi</taxon>
        <taxon>Dikarya</taxon>
        <taxon>Ascomycota</taxon>
        <taxon>Pezizomycotina</taxon>
        <taxon>Sordariomycetes</taxon>
        <taxon>Hypocreomycetidae</taxon>
        <taxon>Glomerellales</taxon>
        <taxon>Glomerellaceae</taxon>
        <taxon>Colletotrichum</taxon>
        <taxon>Colletotrichum graminicola species complex</taxon>
    </lineage>
</organism>
<accession>A0AAD9H746</accession>
<feature type="compositionally biased region" description="Basic and acidic residues" evidence="1">
    <location>
        <begin position="353"/>
        <end position="366"/>
    </location>
</feature>
<evidence type="ECO:0000313" key="3">
    <source>
        <dbReference type="Proteomes" id="UP001232148"/>
    </source>
</evidence>
<feature type="region of interest" description="Disordered" evidence="1">
    <location>
        <begin position="298"/>
        <end position="376"/>
    </location>
</feature>
<evidence type="ECO:0000256" key="1">
    <source>
        <dbReference type="SAM" id="MobiDB-lite"/>
    </source>
</evidence>